<dbReference type="AlphaFoldDB" id="A0A4P8IPU0"/>
<protein>
    <recommendedName>
        <fullName evidence="3">Phage tail protein</fullName>
    </recommendedName>
</protein>
<dbReference type="OrthoDB" id="5677166at2"/>
<dbReference type="Proteomes" id="UP000298656">
    <property type="component" value="Chromosome 1"/>
</dbReference>
<reference evidence="1 2" key="1">
    <citation type="submission" date="2019-05" db="EMBL/GenBank/DDBJ databases">
        <title>Burkholderia sp. DHOD12, isolated from subtropical forest soil.</title>
        <authorList>
            <person name="Gao Z.-H."/>
            <person name="Qiu L.-H."/>
        </authorList>
    </citation>
    <scope>NUCLEOTIDE SEQUENCE [LARGE SCALE GENOMIC DNA]</scope>
    <source>
        <strain evidence="1 2">DHOD12</strain>
    </source>
</reference>
<keyword evidence="2" id="KW-1185">Reference proteome</keyword>
<evidence type="ECO:0000313" key="1">
    <source>
        <dbReference type="EMBL" id="QCP50151.1"/>
    </source>
</evidence>
<gene>
    <name evidence="1" type="ORF">FAZ95_13770</name>
</gene>
<organism evidence="1 2">
    <name type="scientific">Trinickia violacea</name>
    <dbReference type="NCBI Taxonomy" id="2571746"/>
    <lineage>
        <taxon>Bacteria</taxon>
        <taxon>Pseudomonadati</taxon>
        <taxon>Pseudomonadota</taxon>
        <taxon>Betaproteobacteria</taxon>
        <taxon>Burkholderiales</taxon>
        <taxon>Burkholderiaceae</taxon>
        <taxon>Trinickia</taxon>
    </lineage>
</organism>
<proteinExistence type="predicted"/>
<evidence type="ECO:0008006" key="3">
    <source>
        <dbReference type="Google" id="ProtNLM"/>
    </source>
</evidence>
<dbReference type="InterPro" id="IPR010877">
    <property type="entry name" value="Phage_Mu_Gp46"/>
</dbReference>
<sequence length="162" mass="18460">MIQCTPTYGDGWDFVVMPDPMNMSDFSNLPDWQVRNGDLAADNQLHSAVIIQLFTEARAPVDCPFLDNPEDRRGWWGDIYSPFPPGSLLWVLYRQALTDKVIEYAGSYASDAMQRLVDQGAAARQQCVVAANKPQGAMFINPVLYGRDGRIIYSREFRRYWT</sequence>
<name>A0A4P8IPU0_9BURK</name>
<dbReference type="Pfam" id="PF07409">
    <property type="entry name" value="GP46"/>
    <property type="match status" value="1"/>
</dbReference>
<dbReference type="KEGG" id="tvl:FAZ95_13770"/>
<evidence type="ECO:0000313" key="2">
    <source>
        <dbReference type="Proteomes" id="UP000298656"/>
    </source>
</evidence>
<dbReference type="EMBL" id="CP040077">
    <property type="protein sequence ID" value="QCP50151.1"/>
    <property type="molecule type" value="Genomic_DNA"/>
</dbReference>
<accession>A0A4P8IPU0</accession>